<keyword evidence="3" id="KW-0496">Mitochondrion</keyword>
<keyword evidence="2" id="KW-1015">Disulfide bond</keyword>
<organism evidence="4 5">
    <name type="scientific">Grifola frondosa</name>
    <name type="common">Maitake</name>
    <name type="synonym">Polyporus frondosus</name>
    <dbReference type="NCBI Taxonomy" id="5627"/>
    <lineage>
        <taxon>Eukaryota</taxon>
        <taxon>Fungi</taxon>
        <taxon>Dikarya</taxon>
        <taxon>Basidiomycota</taxon>
        <taxon>Agaricomycotina</taxon>
        <taxon>Agaricomycetes</taxon>
        <taxon>Polyporales</taxon>
        <taxon>Grifolaceae</taxon>
        <taxon>Grifola</taxon>
    </lineage>
</organism>
<evidence type="ECO:0000256" key="1">
    <source>
        <dbReference type="ARBA" id="ARBA00007347"/>
    </source>
</evidence>
<dbReference type="AlphaFoldDB" id="A0A1C7MHA4"/>
<comment type="similarity">
    <text evidence="1 3">Belongs to the CMC family.</text>
</comment>
<comment type="caution">
    <text evidence="4">The sequence shown here is derived from an EMBL/GenBank/DDBJ whole genome shotgun (WGS) entry which is preliminary data.</text>
</comment>
<comment type="subcellular location">
    <subcellularLocation>
        <location evidence="3">Mitochondrion inner membrane</location>
    </subcellularLocation>
</comment>
<dbReference type="STRING" id="5627.A0A1C7MHA4"/>
<protein>
    <recommendedName>
        <fullName evidence="3">COX assembly mitochondrial protein</fullName>
    </recommendedName>
</protein>
<dbReference type="Pfam" id="PF08583">
    <property type="entry name" value="Cmc1"/>
    <property type="match status" value="1"/>
</dbReference>
<dbReference type="InterPro" id="IPR013892">
    <property type="entry name" value="Cyt_c_biogenesis_Cmc1-like"/>
</dbReference>
<dbReference type="GO" id="GO:0005743">
    <property type="term" value="C:mitochondrial inner membrane"/>
    <property type="evidence" value="ECO:0007669"/>
    <property type="project" value="UniProtKB-SubCell"/>
</dbReference>
<evidence type="ECO:0000256" key="2">
    <source>
        <dbReference type="ARBA" id="ARBA00023157"/>
    </source>
</evidence>
<keyword evidence="3" id="KW-0472">Membrane</keyword>
<sequence>MHPQLSDKKLVCMEFIQALEACHADPWSKWTGGCNGVKTDLNMCLRKERVGRSDKNRESAKLRREKTAQVWKEIRDEA</sequence>
<dbReference type="OMA" id="PYNANCE"/>
<dbReference type="OrthoDB" id="532630at2759"/>
<dbReference type="EMBL" id="LUGG01000004">
    <property type="protein sequence ID" value="OBZ75849.1"/>
    <property type="molecule type" value="Genomic_DNA"/>
</dbReference>
<evidence type="ECO:0000256" key="3">
    <source>
        <dbReference type="RuleBase" id="RU364104"/>
    </source>
</evidence>
<dbReference type="Proteomes" id="UP000092993">
    <property type="component" value="Unassembled WGS sequence"/>
</dbReference>
<proteinExistence type="inferred from homology"/>
<keyword evidence="5" id="KW-1185">Reference proteome</keyword>
<keyword evidence="3" id="KW-0999">Mitochondrion inner membrane</keyword>
<comment type="function">
    <text evidence="3">Required for mitochondrial cytochrome c oxidase (COX) assembly and respiration.</text>
</comment>
<gene>
    <name evidence="4" type="primary">cmc1</name>
    <name evidence="4" type="ORF">A0H81_04576</name>
</gene>
<accession>A0A1C7MHA4</accession>
<keyword evidence="3" id="KW-0143">Chaperone</keyword>
<evidence type="ECO:0000313" key="4">
    <source>
        <dbReference type="EMBL" id="OBZ75849.1"/>
    </source>
</evidence>
<reference evidence="4 5" key="1">
    <citation type="submission" date="2016-03" db="EMBL/GenBank/DDBJ databases">
        <title>Whole genome sequencing of Grifola frondosa 9006-11.</title>
        <authorList>
            <person name="Min B."/>
            <person name="Park H."/>
            <person name="Kim J.-G."/>
            <person name="Cho H."/>
            <person name="Oh Y.-L."/>
            <person name="Kong W.-S."/>
            <person name="Choi I.-G."/>
        </authorList>
    </citation>
    <scope>NUCLEOTIDE SEQUENCE [LARGE SCALE GENOMIC DNA]</scope>
    <source>
        <strain evidence="4 5">9006-11</strain>
    </source>
</reference>
<name>A0A1C7MHA4_GRIFR</name>
<evidence type="ECO:0000313" key="5">
    <source>
        <dbReference type="Proteomes" id="UP000092993"/>
    </source>
</evidence>